<gene>
    <name evidence="1" type="ordered locus">UWK_01064</name>
</gene>
<dbReference type="KEGG" id="dsf:UWK_01064"/>
<sequence>MPINDLIIALSNSNIEVPSNVIPILWQAQNYIPDQVIDSILTALEDSQEDHPEILNILLAECAPGFSIESIGSQRPVGD</sequence>
<accession>M1PMG6</accession>
<name>M1PMG6_DESSD</name>
<reference evidence="2" key="1">
    <citation type="journal article" date="2013" name="Stand. Genomic Sci.">
        <title>Complete genome sequence of Desulfocapsa sulfexigens, a marine deltaproteobacterium specialized in disproportionating inorganic sulfur compounds.</title>
        <authorList>
            <person name="Finster K.W."/>
            <person name="Kjeldsen K.U."/>
            <person name="Kube M."/>
            <person name="Reinhardt R."/>
            <person name="Mussmann M."/>
            <person name="Amann R."/>
            <person name="Schreiber L."/>
        </authorList>
    </citation>
    <scope>NUCLEOTIDE SEQUENCE [LARGE SCALE GENOMIC DNA]</scope>
    <source>
        <strain evidence="2">DSM 10523 / SB164P1</strain>
    </source>
</reference>
<dbReference type="AlphaFoldDB" id="M1PMG6"/>
<organism evidence="1 2">
    <name type="scientific">Desulfocapsa sulfexigens (strain DSM 10523 / SB164P1)</name>
    <dbReference type="NCBI Taxonomy" id="1167006"/>
    <lineage>
        <taxon>Bacteria</taxon>
        <taxon>Pseudomonadati</taxon>
        <taxon>Thermodesulfobacteriota</taxon>
        <taxon>Desulfobulbia</taxon>
        <taxon>Desulfobulbales</taxon>
        <taxon>Desulfocapsaceae</taxon>
        <taxon>Desulfocapsa</taxon>
    </lineage>
</organism>
<dbReference type="RefSeq" id="WP_015403332.1">
    <property type="nucleotide sequence ID" value="NC_020304.1"/>
</dbReference>
<evidence type="ECO:0000313" key="1">
    <source>
        <dbReference type="EMBL" id="AGF77636.1"/>
    </source>
</evidence>
<evidence type="ECO:0000313" key="2">
    <source>
        <dbReference type="Proteomes" id="UP000011721"/>
    </source>
</evidence>
<keyword evidence="2" id="KW-1185">Reference proteome</keyword>
<dbReference type="HOGENOM" id="CLU_2600383_0_0_7"/>
<proteinExistence type="predicted"/>
<dbReference type="Proteomes" id="UP000011721">
    <property type="component" value="Chromosome"/>
</dbReference>
<dbReference type="EMBL" id="CP003985">
    <property type="protein sequence ID" value="AGF77636.1"/>
    <property type="molecule type" value="Genomic_DNA"/>
</dbReference>
<protein>
    <submittedName>
        <fullName evidence="1">Uncharacterized protein</fullName>
    </submittedName>
</protein>